<keyword evidence="3" id="KW-0325">Glycoprotein</keyword>
<feature type="compositionally biased region" description="Polar residues" evidence="4">
    <location>
        <begin position="1306"/>
        <end position="1322"/>
    </location>
</feature>
<dbReference type="Gene3D" id="2.60.120.260">
    <property type="entry name" value="Galactose-binding domain-like"/>
    <property type="match status" value="1"/>
</dbReference>
<evidence type="ECO:0000313" key="9">
    <source>
        <dbReference type="RefSeq" id="XP_022312814.1"/>
    </source>
</evidence>
<evidence type="ECO:0000256" key="5">
    <source>
        <dbReference type="SAM" id="Phobius"/>
    </source>
</evidence>
<dbReference type="GeneID" id="111117870"/>
<dbReference type="PANTHER" id="PTHR14949">
    <property type="entry name" value="EGF-LIKE-DOMAIN, MULTIPLE 7, 8"/>
    <property type="match status" value="1"/>
</dbReference>
<dbReference type="OrthoDB" id="2015116at2759"/>
<dbReference type="InterPro" id="IPR041161">
    <property type="entry name" value="EGF_Tenascin"/>
</dbReference>
<dbReference type="Pfam" id="PF26129">
    <property type="entry name" value="Vwde"/>
    <property type="match status" value="2"/>
</dbReference>
<proteinExistence type="predicted"/>
<dbReference type="InterPro" id="IPR058727">
    <property type="entry name" value="Helical_Vwde"/>
</dbReference>
<sequence>MTMLRKSVLQILLFTIFKIADALNQCSDTVYKELGDLVKRSPTYMYDAAPLCDRYLTQGWYRAGFHQIPTTAPWLTACGTLFPYWMDDTAPNNKGETKSVKVCQVGFSGPCERTHNIRMTNCGRYFVYELIPLDICSAAYCFEPDNTCVSDIPKNIEVKYHSVSWTTSTEGVRTHYDPDINLACHFDRLPDDALFYDVTWYVDDTEVLTNQTVSSNSSDVALLSGSQMVAKGKKANSMIHCVVGAVFKVGDRPCNTNSSGLFFAGIKIITPKLRIPRGGSAEAQFQFTIPFISRHSITKFRLPPPLQGVKILEHQMALFVSMYITGGPVDCNDLDRKACDVQVKAFNRTESEKYDTDDWKVIHTKKVYNRDDGDFDILDKHITLRFATGVTNGVGSKIFDSLTLQDIQVFIEETDSSWKGTYCESHTDPHMKTFDGKYYECQLDGTFVLYRNDQFEQEVQEKHHLCYPRYTYPRCSCAVAVRSGKDIFTVDICNSRTIINFPLCEDKTLNVIKKNDRYYKIIFPTGTMVEIKFISWPTQNDWQLNVDIFPSPSDVGKSSGLCGVLDGNYRNDFTRNDAAKTMDNPDHYHYHNPPNAFSESWRVKNNELNLFDESTYRNLESISNVYERVCSCKKIADDKPATIECNYGTYKNCKFVVGKKFHCMLNPEGQLRRKRDLRHIESLLSNSYERFESKLEEWRPKREAIAILKTFEEAEDICLNAFQNSQPYITCKEYISDLSNTSLENCISDVMMTGDDNFTKIHIEAALEQCSVFVVLNTTFQQTEPEITNKIETFCQNNCSGHGICKDGNCTCEADFAGSDCSFDLLGPPSITHISDFGLCDKSKETCEEITVFGKYFIENMNTNCYMKRKTYQVDGITVSIVDYEANLQERTLFEGFCPLEYTSDDHWVTEFTFNISNDGSRFTDIYFVYTYQSLCQEYQNNTGTVTFLFKDGFCYINNKCILDGSTDEKNKCNICNTNKMKYEWSFNPDHCFIDGNCYESGDINGTNPCSACMPTISTATWSPAPDLCFIDGICYLPDQTEIGSECYACDANTSRDSWTFKDGYCLINNECFIDGESNEMYPCQICDVAQTNSSWTLNQDHCLISEVCYKSGDINSTNNCSVCIPEISSTTWTLTSGMCFIDNTCYPEGQQNPSAECSICKSDLSRTAWTLHDGCFSTSLSTAANEQLTSTDMSFSSRLTSIDTATSVNSVVSTDQSMTHLQLTSQSIEEVQTTDAVETLTKSESPTTVELTTKTPILTTTITKPSTEEVTVQSTVSDEPSTESMTIRVKTTEVSIIGTEKPITPFTSESINEHTTSTKLPTTKSDKTTDMSTEESSENSGKPVSEQSSTTMFITTEQKLPEIETTEINIESTTELISAPVDGTFKSTTENHQQTPIADKTMSYATSKSTQSLCWGSPGDVTVVYHNVSWISITETANRTVHEPSINLRCNFSLFRDVSLHYTVEWYVDGDTLVKESQVNTTTIERSILSMQDLFPRSITAGTKIRCRVGVMIDEKQKPCTFSTSPGFMAGIKILNTSQTILRKGTAKIGFHLTIPYVSSIIETNGQFEHPMPLEVHSVLPDSARCEDSLGVDQCVIYISAFPYTESHRFESDLWRKIHVITVYHMDTHNFKVDSSETFGLKTIREGDTFWNDVFHHNVTINIDDQNEIWKGKFCGSKTDPHIYTFDGVSYENHISGDFILYRNNLFNQEFSLLYLRCVYSTGQDVFLIDVCREQSFIDYISCNDSVMQVNKLRDKLYKIVLPTGTFVLVTLVSWPIKDAWQLDIELFPSLSDVNNTYGLCGTLDGTKDNEFTRRDGYKDNVTLLYPNEFSRSWNVQDGENLLREPIINRQPISSALDHICTCTPNEKQCLYKTFKPCLMGHEMQCTVHSRTQNRISSIKVQRNSSQSGESQLLRKKRQTFPHVKTQEEAEDICFAAFQVSETYRMCMEHVSDLSNSSYVNCIIDLTMTGDVNITTLHVESAIQQCATFITLNDTLQTTNPDVTKKLKSFCPRNCSNHGYCIEGNCTCDQGYGGSDCSFDTLSAPEIWSTFPSNMCDKSTQSCSRMHFKGRYFIENIKKTCNIQRTLVRHDGSAIDIAHFEQPLTAHNLFRGSCLLPFARDTAWVTEYTLNVSYDGKEFTESIKLYVYQSECQKHIPDDGRDQFLLKEGFCFISNRCVTQGSFNSNDTCYMCVPTNNKYTWTQKTDCLISSSPTPDEFTISTMIYILIACIAVIILVVPVAIWKYRKSHGYKQFYRIDDHQKEINEELSLKFIKKSKKLEDYVPMTHID</sequence>
<dbReference type="InterPro" id="IPR000742">
    <property type="entry name" value="EGF"/>
</dbReference>
<evidence type="ECO:0000313" key="8">
    <source>
        <dbReference type="Proteomes" id="UP000694844"/>
    </source>
</evidence>
<feature type="compositionally biased region" description="Polar residues" evidence="4">
    <location>
        <begin position="1339"/>
        <end position="1350"/>
    </location>
</feature>
<keyword evidence="2" id="KW-1015">Disulfide bond</keyword>
<keyword evidence="5" id="KW-1133">Transmembrane helix</keyword>
<feature type="transmembrane region" description="Helical" evidence="5">
    <location>
        <begin position="2224"/>
        <end position="2244"/>
    </location>
</feature>
<dbReference type="GO" id="GO:0009986">
    <property type="term" value="C:cell surface"/>
    <property type="evidence" value="ECO:0007669"/>
    <property type="project" value="TreeGrafter"/>
</dbReference>
<dbReference type="Pfam" id="PF23106">
    <property type="entry name" value="EGF_Teneurin"/>
    <property type="match status" value="1"/>
</dbReference>
<dbReference type="GO" id="GO:0005102">
    <property type="term" value="F:signaling receptor binding"/>
    <property type="evidence" value="ECO:0007669"/>
    <property type="project" value="TreeGrafter"/>
</dbReference>
<dbReference type="PROSITE" id="PS01186">
    <property type="entry name" value="EGF_2"/>
    <property type="match status" value="1"/>
</dbReference>
<name>A0A8B8CCE3_CRAVI</name>
<evidence type="ECO:0000256" key="3">
    <source>
        <dbReference type="ARBA" id="ARBA00023180"/>
    </source>
</evidence>
<feature type="signal peptide" evidence="6">
    <location>
        <begin position="1"/>
        <end position="22"/>
    </location>
</feature>
<gene>
    <name evidence="9" type="primary">LOC111117870</name>
</gene>
<dbReference type="RefSeq" id="XP_022312814.1">
    <property type="nucleotide sequence ID" value="XM_022457106.1"/>
</dbReference>
<dbReference type="InterPro" id="IPR050969">
    <property type="entry name" value="Dev_Signal_Modulators"/>
</dbReference>
<evidence type="ECO:0000256" key="4">
    <source>
        <dbReference type="SAM" id="MobiDB-lite"/>
    </source>
</evidence>
<dbReference type="GO" id="GO:0005576">
    <property type="term" value="C:extracellular region"/>
    <property type="evidence" value="ECO:0007669"/>
    <property type="project" value="TreeGrafter"/>
</dbReference>
<feature type="domain" description="VWFD" evidence="7">
    <location>
        <begin position="421"/>
        <end position="609"/>
    </location>
</feature>
<dbReference type="InterPro" id="IPR001846">
    <property type="entry name" value="VWF_type-D"/>
</dbReference>
<dbReference type="PROSITE" id="PS00022">
    <property type="entry name" value="EGF_1"/>
    <property type="match status" value="1"/>
</dbReference>
<dbReference type="Proteomes" id="UP000694844">
    <property type="component" value="Chromosome 10"/>
</dbReference>
<keyword evidence="8" id="KW-1185">Reference proteome</keyword>
<protein>
    <submittedName>
        <fullName evidence="9">Uncharacterized protein LOC111117870 isoform X1</fullName>
    </submittedName>
</protein>
<feature type="region of interest" description="Disordered" evidence="4">
    <location>
        <begin position="1306"/>
        <end position="1350"/>
    </location>
</feature>
<keyword evidence="1 6" id="KW-0732">Signal</keyword>
<feature type="domain" description="VWFD" evidence="7">
    <location>
        <begin position="1674"/>
        <end position="1843"/>
    </location>
</feature>
<dbReference type="Gene3D" id="2.10.25.10">
    <property type="entry name" value="Laminin"/>
    <property type="match status" value="1"/>
</dbReference>
<keyword evidence="5" id="KW-0812">Transmembrane</keyword>
<reference evidence="9" key="1">
    <citation type="submission" date="2025-08" db="UniProtKB">
        <authorList>
            <consortium name="RefSeq"/>
        </authorList>
    </citation>
    <scope>IDENTIFICATION</scope>
    <source>
        <tissue evidence="9">Whole sample</tissue>
    </source>
</reference>
<organism evidence="8 9">
    <name type="scientific">Crassostrea virginica</name>
    <name type="common">Eastern oyster</name>
    <dbReference type="NCBI Taxonomy" id="6565"/>
    <lineage>
        <taxon>Eukaryota</taxon>
        <taxon>Metazoa</taxon>
        <taxon>Spiralia</taxon>
        <taxon>Lophotrochozoa</taxon>
        <taxon>Mollusca</taxon>
        <taxon>Bivalvia</taxon>
        <taxon>Autobranchia</taxon>
        <taxon>Pteriomorphia</taxon>
        <taxon>Ostreida</taxon>
        <taxon>Ostreoidea</taxon>
        <taxon>Ostreidae</taxon>
        <taxon>Crassostrea</taxon>
    </lineage>
</organism>
<dbReference type="PROSITE" id="PS51233">
    <property type="entry name" value="VWFD"/>
    <property type="match status" value="2"/>
</dbReference>
<evidence type="ECO:0000256" key="6">
    <source>
        <dbReference type="SAM" id="SignalP"/>
    </source>
</evidence>
<dbReference type="PANTHER" id="PTHR14949:SF56">
    <property type="entry name" value="EGF-LIKE-DOMAIN, MULTIPLE 7"/>
    <property type="match status" value="1"/>
</dbReference>
<feature type="chain" id="PRO_5034957090" evidence="6">
    <location>
        <begin position="23"/>
        <end position="2290"/>
    </location>
</feature>
<dbReference type="Pfam" id="PF00094">
    <property type="entry name" value="VWD"/>
    <property type="match status" value="2"/>
</dbReference>
<dbReference type="KEGG" id="cvn:111117870"/>
<dbReference type="Pfam" id="PF18720">
    <property type="entry name" value="EGF_Tenascin"/>
    <property type="match status" value="1"/>
</dbReference>
<evidence type="ECO:0000256" key="1">
    <source>
        <dbReference type="ARBA" id="ARBA00022729"/>
    </source>
</evidence>
<keyword evidence="5" id="KW-0472">Membrane</keyword>
<evidence type="ECO:0000256" key="2">
    <source>
        <dbReference type="ARBA" id="ARBA00023157"/>
    </source>
</evidence>
<accession>A0A8B8CCE3</accession>
<evidence type="ECO:0000259" key="7">
    <source>
        <dbReference type="PROSITE" id="PS51233"/>
    </source>
</evidence>